<organism evidence="1 2">
    <name type="scientific">Rhodovulum strictum</name>
    <dbReference type="NCBI Taxonomy" id="58314"/>
    <lineage>
        <taxon>Bacteria</taxon>
        <taxon>Pseudomonadati</taxon>
        <taxon>Pseudomonadota</taxon>
        <taxon>Alphaproteobacteria</taxon>
        <taxon>Rhodobacterales</taxon>
        <taxon>Paracoccaceae</taxon>
        <taxon>Rhodovulum</taxon>
    </lineage>
</organism>
<dbReference type="OrthoDB" id="7816979at2"/>
<gene>
    <name evidence="1" type="ORF">GH815_07690</name>
</gene>
<name>A0A844B8Y5_9RHOB</name>
<protein>
    <recommendedName>
        <fullName evidence="3">Sulfotransferase family protein</fullName>
    </recommendedName>
</protein>
<evidence type="ECO:0000313" key="2">
    <source>
        <dbReference type="Proteomes" id="UP000466730"/>
    </source>
</evidence>
<reference evidence="1 2" key="1">
    <citation type="submission" date="2019-11" db="EMBL/GenBank/DDBJ databases">
        <title>Draft Whole-Genome sequence of the marine photosynthetic bacterium Rhodovulum strictum DSM 11289.</title>
        <authorList>
            <person name="Kyndt J.A."/>
            <person name="Meyer T.E."/>
        </authorList>
    </citation>
    <scope>NUCLEOTIDE SEQUENCE [LARGE SCALE GENOMIC DNA]</scope>
    <source>
        <strain evidence="1 2">DSM 11289</strain>
    </source>
</reference>
<sequence length="291" mass="32391">MELVYHIGAHCTDDERLLKGLLKNRGILAKQGIAVPGPGRYRPILREMIVSLRGRPATAEMQQMIFEATTNGEKAERLILVNQSFLCVPQKALGEGTLYPMAGTKAHWLAQLFPDQPCAFFLGLRNPATLLPALFAKSPERDFRDFLAGTDPLSLTWSDVVRRIRDAVPKARLTIWCNEDTPLIWPALMTRIAGLPEGTQLRGTDDLLDTIMQPAGMKRLRAYLDEKPPVSEAQRRRVVAAFLDKYALPDAVDQEIDAPGWFGELVEDLTARYEADLDAIATIKGVEVITV</sequence>
<keyword evidence="2" id="KW-1185">Reference proteome</keyword>
<dbReference type="AlphaFoldDB" id="A0A844B8Y5"/>
<comment type="caution">
    <text evidence="1">The sequence shown here is derived from an EMBL/GenBank/DDBJ whole genome shotgun (WGS) entry which is preliminary data.</text>
</comment>
<evidence type="ECO:0008006" key="3">
    <source>
        <dbReference type="Google" id="ProtNLM"/>
    </source>
</evidence>
<proteinExistence type="predicted"/>
<dbReference type="Proteomes" id="UP000466730">
    <property type="component" value="Unassembled WGS sequence"/>
</dbReference>
<evidence type="ECO:0000313" key="1">
    <source>
        <dbReference type="EMBL" id="MRH20874.1"/>
    </source>
</evidence>
<accession>A0A844B8Y5</accession>
<dbReference type="EMBL" id="WJPO01000009">
    <property type="protein sequence ID" value="MRH20874.1"/>
    <property type="molecule type" value="Genomic_DNA"/>
</dbReference>
<dbReference type="RefSeq" id="WP_153748186.1">
    <property type="nucleotide sequence ID" value="NZ_BAAADI010000046.1"/>
</dbReference>